<feature type="domain" description="PPIase FKBP-type" evidence="4">
    <location>
        <begin position="92"/>
        <end position="192"/>
    </location>
</feature>
<keyword evidence="1" id="KW-0697">Rotamase</keyword>
<gene>
    <name evidence="5" type="ORF">SCF082_LOCUS37613</name>
</gene>
<feature type="region of interest" description="Disordered" evidence="2">
    <location>
        <begin position="171"/>
        <end position="203"/>
    </location>
</feature>
<dbReference type="PROSITE" id="PS50059">
    <property type="entry name" value="FKBP_PPIASE"/>
    <property type="match status" value="1"/>
</dbReference>
<dbReference type="Gene3D" id="3.10.50.40">
    <property type="match status" value="1"/>
</dbReference>
<dbReference type="SUPFAM" id="SSF54534">
    <property type="entry name" value="FKBP-like"/>
    <property type="match status" value="1"/>
</dbReference>
<accession>A0ABP0PSL1</accession>
<evidence type="ECO:0000256" key="3">
    <source>
        <dbReference type="SAM" id="SignalP"/>
    </source>
</evidence>
<feature type="chain" id="PRO_5045397794" description="peptidylprolyl isomerase" evidence="3">
    <location>
        <begin position="28"/>
        <end position="203"/>
    </location>
</feature>
<reference evidence="5 6" key="1">
    <citation type="submission" date="2024-02" db="EMBL/GenBank/DDBJ databases">
        <authorList>
            <person name="Chen Y."/>
            <person name="Shah S."/>
            <person name="Dougan E. K."/>
            <person name="Thang M."/>
            <person name="Chan C."/>
        </authorList>
    </citation>
    <scope>NUCLEOTIDE SEQUENCE [LARGE SCALE GENOMIC DNA]</scope>
</reference>
<protein>
    <recommendedName>
        <fullName evidence="1">peptidylprolyl isomerase</fullName>
        <ecNumber evidence="1">5.2.1.8</ecNumber>
    </recommendedName>
</protein>
<name>A0ABP0PSL1_9DINO</name>
<evidence type="ECO:0000259" key="4">
    <source>
        <dbReference type="PROSITE" id="PS50059"/>
    </source>
</evidence>
<comment type="caution">
    <text evidence="5">The sequence shown here is derived from an EMBL/GenBank/DDBJ whole genome shotgun (WGS) entry which is preliminary data.</text>
</comment>
<dbReference type="Proteomes" id="UP001642464">
    <property type="component" value="Unassembled WGS sequence"/>
</dbReference>
<dbReference type="InterPro" id="IPR046357">
    <property type="entry name" value="PPIase_dom_sf"/>
</dbReference>
<evidence type="ECO:0000256" key="1">
    <source>
        <dbReference type="PROSITE-ProRule" id="PRU00277"/>
    </source>
</evidence>
<dbReference type="EC" id="5.2.1.8" evidence="1"/>
<keyword evidence="1" id="KW-0413">Isomerase</keyword>
<dbReference type="Pfam" id="PF00254">
    <property type="entry name" value="FKBP_C"/>
    <property type="match status" value="1"/>
</dbReference>
<organism evidence="5 6">
    <name type="scientific">Durusdinium trenchii</name>
    <dbReference type="NCBI Taxonomy" id="1381693"/>
    <lineage>
        <taxon>Eukaryota</taxon>
        <taxon>Sar</taxon>
        <taxon>Alveolata</taxon>
        <taxon>Dinophyceae</taxon>
        <taxon>Suessiales</taxon>
        <taxon>Symbiodiniaceae</taxon>
        <taxon>Durusdinium</taxon>
    </lineage>
</organism>
<dbReference type="EMBL" id="CAXAMM010038540">
    <property type="protein sequence ID" value="CAK9078766.1"/>
    <property type="molecule type" value="Genomic_DNA"/>
</dbReference>
<keyword evidence="3" id="KW-0732">Signal</keyword>
<proteinExistence type="predicted"/>
<evidence type="ECO:0000313" key="6">
    <source>
        <dbReference type="Proteomes" id="UP001642464"/>
    </source>
</evidence>
<dbReference type="InterPro" id="IPR001179">
    <property type="entry name" value="PPIase_FKBP_dom"/>
</dbReference>
<keyword evidence="6" id="KW-1185">Reference proteome</keyword>
<feature type="signal peptide" evidence="3">
    <location>
        <begin position="1"/>
        <end position="27"/>
    </location>
</feature>
<sequence>MKRQLSTGLRWLFLAFLAQRWTQWAFLAPGQFSGRRALLGSVGASWSLAALEAHAEEDVELELKVLRTGKTPYAKMDYQVFREGKCQEAQIGDLVRVKHRAWFDDFEEGMPWELTLVGRQEVGPYQQPKRIKVGKTPLTPYDPPALTDALVGMHPGELRRVVVPPEFGFGSKGRSIAGPQEDQDIPPNATTLGRSARSLEALL</sequence>
<evidence type="ECO:0000256" key="2">
    <source>
        <dbReference type="SAM" id="MobiDB-lite"/>
    </source>
</evidence>
<evidence type="ECO:0000313" key="5">
    <source>
        <dbReference type="EMBL" id="CAK9078766.1"/>
    </source>
</evidence>
<comment type="catalytic activity">
    <reaction evidence="1">
        <text>[protein]-peptidylproline (omega=180) = [protein]-peptidylproline (omega=0)</text>
        <dbReference type="Rhea" id="RHEA:16237"/>
        <dbReference type="Rhea" id="RHEA-COMP:10747"/>
        <dbReference type="Rhea" id="RHEA-COMP:10748"/>
        <dbReference type="ChEBI" id="CHEBI:83833"/>
        <dbReference type="ChEBI" id="CHEBI:83834"/>
        <dbReference type="EC" id="5.2.1.8"/>
    </reaction>
</comment>